<evidence type="ECO:0000256" key="3">
    <source>
        <dbReference type="ARBA" id="ARBA00022989"/>
    </source>
</evidence>
<dbReference type="GO" id="GO:0007189">
    <property type="term" value="P:adenylate cyclase-activating G protein-coupled receptor signaling pathway"/>
    <property type="evidence" value="ECO:0007669"/>
    <property type="project" value="TreeGrafter"/>
</dbReference>
<gene>
    <name evidence="8" type="ORF">QBC33DRAFT_487187</name>
</gene>
<dbReference type="Gene3D" id="1.20.1070.10">
    <property type="entry name" value="Rhodopsin 7-helix transmembrane proteins"/>
    <property type="match status" value="1"/>
</dbReference>
<keyword evidence="2 6" id="KW-0812">Transmembrane</keyword>
<feature type="transmembrane region" description="Helical" evidence="6">
    <location>
        <begin position="170"/>
        <end position="195"/>
    </location>
</feature>
<dbReference type="PROSITE" id="PS50261">
    <property type="entry name" value="G_PROTEIN_RECEP_F2_4"/>
    <property type="match status" value="1"/>
</dbReference>
<feature type="transmembrane region" description="Helical" evidence="6">
    <location>
        <begin position="287"/>
        <end position="304"/>
    </location>
</feature>
<sequence>MLHLRGEASLTAEQLKVLQVVTRTSSSLSALGVITIITTFCLSRHFRNPMHRLIFINAFYNALDVTCTMISTSGPKAGNSSALCQFQAFLNQMFPVADVLWTLFMAIDVFLIVFRCYDTEALKRLEWKYMAVITTVTFIPAFTFLFIHTVDKGPMYGSVTLWCAIAPKWVLFRIICYYVPIWSMVLITMVLYCLVGIEIVRRRRALQSLTSNSVAMDDTVLPATDASYASSSNTVAMTVEFDVYSQRGQMSTSHSGNESLLTTSKCSVSTPRHPNTPRRSSLSFRQYILMPLFFFLAMLSVWVAPTTNRVASFVDPHFSSFPLLLAVGTTGSLRGFWNGLVFITIGMKSWKRRKDLEEGALRHV</sequence>
<evidence type="ECO:0000256" key="2">
    <source>
        <dbReference type="ARBA" id="ARBA00022692"/>
    </source>
</evidence>
<evidence type="ECO:0000313" key="9">
    <source>
        <dbReference type="Proteomes" id="UP001244011"/>
    </source>
</evidence>
<dbReference type="Pfam" id="PF05462">
    <property type="entry name" value="Dicty_CAR"/>
    <property type="match status" value="1"/>
</dbReference>
<dbReference type="AlphaFoldDB" id="A0AAJ0FJ18"/>
<feature type="transmembrane region" description="Helical" evidence="6">
    <location>
        <begin position="99"/>
        <end position="117"/>
    </location>
</feature>
<dbReference type="GO" id="GO:0007166">
    <property type="term" value="P:cell surface receptor signaling pathway"/>
    <property type="evidence" value="ECO:0007669"/>
    <property type="project" value="InterPro"/>
</dbReference>
<organism evidence="8 9">
    <name type="scientific">Phialemonium atrogriseum</name>
    <dbReference type="NCBI Taxonomy" id="1093897"/>
    <lineage>
        <taxon>Eukaryota</taxon>
        <taxon>Fungi</taxon>
        <taxon>Dikarya</taxon>
        <taxon>Ascomycota</taxon>
        <taxon>Pezizomycotina</taxon>
        <taxon>Sordariomycetes</taxon>
        <taxon>Sordariomycetidae</taxon>
        <taxon>Cephalothecales</taxon>
        <taxon>Cephalothecaceae</taxon>
        <taxon>Phialemonium</taxon>
    </lineage>
</organism>
<evidence type="ECO:0000259" key="7">
    <source>
        <dbReference type="PROSITE" id="PS50261"/>
    </source>
</evidence>
<comment type="caution">
    <text evidence="8">The sequence shown here is derived from an EMBL/GenBank/DDBJ whole genome shotgun (WGS) entry which is preliminary data.</text>
</comment>
<dbReference type="InterPro" id="IPR017981">
    <property type="entry name" value="GPCR_2-like_7TM"/>
</dbReference>
<feature type="region of interest" description="Disordered" evidence="5">
    <location>
        <begin position="250"/>
        <end position="277"/>
    </location>
</feature>
<feature type="transmembrane region" description="Helical" evidence="6">
    <location>
        <begin position="129"/>
        <end position="150"/>
    </location>
</feature>
<protein>
    <recommendedName>
        <fullName evidence="7">G-protein coupled receptors family 2 profile 2 domain-containing protein</fullName>
    </recommendedName>
</protein>
<comment type="subcellular location">
    <subcellularLocation>
        <location evidence="1">Membrane</location>
        <topology evidence="1">Multi-pass membrane protein</topology>
    </subcellularLocation>
</comment>
<dbReference type="Proteomes" id="UP001244011">
    <property type="component" value="Unassembled WGS sequence"/>
</dbReference>
<dbReference type="PANTHER" id="PTHR23112">
    <property type="entry name" value="G PROTEIN-COUPLED RECEPTOR 157-RELATED"/>
    <property type="match status" value="1"/>
</dbReference>
<keyword evidence="9" id="KW-1185">Reference proteome</keyword>
<dbReference type="PANTHER" id="PTHR23112:SF0">
    <property type="entry name" value="TRANSMEMBRANE PROTEIN 116"/>
    <property type="match status" value="1"/>
</dbReference>
<dbReference type="GO" id="GO:0005886">
    <property type="term" value="C:plasma membrane"/>
    <property type="evidence" value="ECO:0007669"/>
    <property type="project" value="TreeGrafter"/>
</dbReference>
<feature type="transmembrane region" description="Helical" evidence="6">
    <location>
        <begin position="324"/>
        <end position="345"/>
    </location>
</feature>
<evidence type="ECO:0000313" key="8">
    <source>
        <dbReference type="EMBL" id="KAK1770171.1"/>
    </source>
</evidence>
<keyword evidence="3 6" id="KW-1133">Transmembrane helix</keyword>
<dbReference type="GeneID" id="85308609"/>
<dbReference type="SUPFAM" id="SSF81321">
    <property type="entry name" value="Family A G protein-coupled receptor-like"/>
    <property type="match status" value="1"/>
</dbReference>
<evidence type="ECO:0000256" key="6">
    <source>
        <dbReference type="SAM" id="Phobius"/>
    </source>
</evidence>
<feature type="domain" description="G-protein coupled receptors family 2 profile 2" evidence="7">
    <location>
        <begin position="15"/>
        <end position="346"/>
    </location>
</feature>
<name>A0AAJ0FJ18_9PEZI</name>
<proteinExistence type="predicted"/>
<dbReference type="EMBL" id="MU839001">
    <property type="protein sequence ID" value="KAK1770171.1"/>
    <property type="molecule type" value="Genomic_DNA"/>
</dbReference>
<accession>A0AAJ0FJ18</accession>
<reference evidence="8" key="1">
    <citation type="submission" date="2023-06" db="EMBL/GenBank/DDBJ databases">
        <title>Genome-scale phylogeny and comparative genomics of the fungal order Sordariales.</title>
        <authorList>
            <consortium name="Lawrence Berkeley National Laboratory"/>
            <person name="Hensen N."/>
            <person name="Bonometti L."/>
            <person name="Westerberg I."/>
            <person name="Brannstrom I.O."/>
            <person name="Guillou S."/>
            <person name="Cros-Aarteil S."/>
            <person name="Calhoun S."/>
            <person name="Haridas S."/>
            <person name="Kuo A."/>
            <person name="Mondo S."/>
            <person name="Pangilinan J."/>
            <person name="Riley R."/>
            <person name="Labutti K."/>
            <person name="Andreopoulos B."/>
            <person name="Lipzen A."/>
            <person name="Chen C."/>
            <person name="Yanf M."/>
            <person name="Daum C."/>
            <person name="Ng V."/>
            <person name="Clum A."/>
            <person name="Steindorff A."/>
            <person name="Ohm R."/>
            <person name="Martin F."/>
            <person name="Silar P."/>
            <person name="Natvig D."/>
            <person name="Lalanne C."/>
            <person name="Gautier V."/>
            <person name="Ament-Velasquez S.L."/>
            <person name="Kruys A."/>
            <person name="Hutchinson M.I."/>
            <person name="Powell A.J."/>
            <person name="Barry K."/>
            <person name="Miller A.N."/>
            <person name="Grigoriev I.V."/>
            <person name="Debuchy R."/>
            <person name="Gladieux P."/>
            <person name="Thoren M.H."/>
            <person name="Johannesson H."/>
        </authorList>
    </citation>
    <scope>NUCLEOTIDE SEQUENCE</scope>
    <source>
        <strain evidence="8">8032-3</strain>
    </source>
</reference>
<evidence type="ECO:0000256" key="4">
    <source>
        <dbReference type="ARBA" id="ARBA00023136"/>
    </source>
</evidence>
<evidence type="ECO:0000256" key="5">
    <source>
        <dbReference type="SAM" id="MobiDB-lite"/>
    </source>
</evidence>
<keyword evidence="4 6" id="KW-0472">Membrane</keyword>
<feature type="transmembrane region" description="Helical" evidence="6">
    <location>
        <begin position="20"/>
        <end position="42"/>
    </location>
</feature>
<dbReference type="RefSeq" id="XP_060286384.1">
    <property type="nucleotide sequence ID" value="XM_060425422.1"/>
</dbReference>
<dbReference type="GO" id="GO:0004930">
    <property type="term" value="F:G protein-coupled receptor activity"/>
    <property type="evidence" value="ECO:0007669"/>
    <property type="project" value="TreeGrafter"/>
</dbReference>
<evidence type="ECO:0000256" key="1">
    <source>
        <dbReference type="ARBA" id="ARBA00004141"/>
    </source>
</evidence>
<feature type="transmembrane region" description="Helical" evidence="6">
    <location>
        <begin position="54"/>
        <end position="73"/>
    </location>
</feature>